<feature type="transmembrane region" description="Helical" evidence="7">
    <location>
        <begin position="239"/>
        <end position="258"/>
    </location>
</feature>
<keyword evidence="2" id="KW-1003">Cell membrane</keyword>
<feature type="transmembrane region" description="Helical" evidence="7">
    <location>
        <begin position="151"/>
        <end position="177"/>
    </location>
</feature>
<dbReference type="AlphaFoldDB" id="A0A542DXX3"/>
<keyword evidence="5 7" id="KW-0472">Membrane</keyword>
<reference evidence="8 9" key="1">
    <citation type="submission" date="2019-06" db="EMBL/GenBank/DDBJ databases">
        <title>Sequencing the genomes of 1000 actinobacteria strains.</title>
        <authorList>
            <person name="Klenk H.-P."/>
        </authorList>
    </citation>
    <scope>NUCLEOTIDE SEQUENCE [LARGE SCALE GENOMIC DNA]</scope>
    <source>
        <strain evidence="8 9">DSM 18607</strain>
    </source>
</reference>
<dbReference type="RefSeq" id="WP_141847299.1">
    <property type="nucleotide sequence ID" value="NZ_BAAAPR010000013.1"/>
</dbReference>
<evidence type="ECO:0000256" key="4">
    <source>
        <dbReference type="ARBA" id="ARBA00022989"/>
    </source>
</evidence>
<dbReference type="PANTHER" id="PTHR32196:SF19">
    <property type="entry name" value="GALACTOFURANOSE TRANSPORTER PERMEASE PROTEIN YTFT"/>
    <property type="match status" value="1"/>
</dbReference>
<sequence length="345" mass="35429">MSTTTTPTTDERTTAAPPPTPWSSRIGVRGGDWGRWVRERGVYLALVVLVLVNVVATPNFLTLGTLQLYAVQTATVIIVSLGMALVIGTGGVDLSVGATMAVAAAVMARLFSPSDGGGSPLALAIVVALVAGTLVGVVNGLVVAVGRVQPIVATLAMLVGGRGLALVFTGGALVEMFHPFFTTVRTAQVLTIPAIFWLAILLAVVLAVVVRRTAFGFRVLAIGGNLPASRLAGVPVRRTLVGVYAVSGFLAAVAGLIVTMRLRAADPSYVGLNIELTAITAVVVGGSLLTGGKVRVLGTVAGAVLIQLLENTLTAQNVTDSIARIIEALIIIAAVFIQRPSRSAR</sequence>
<dbReference type="Proteomes" id="UP000317893">
    <property type="component" value="Unassembled WGS sequence"/>
</dbReference>
<feature type="transmembrane region" description="Helical" evidence="7">
    <location>
        <begin position="270"/>
        <end position="289"/>
    </location>
</feature>
<evidence type="ECO:0000256" key="7">
    <source>
        <dbReference type="SAM" id="Phobius"/>
    </source>
</evidence>
<keyword evidence="9" id="KW-1185">Reference proteome</keyword>
<proteinExistence type="predicted"/>
<keyword evidence="4 7" id="KW-1133">Transmembrane helix</keyword>
<evidence type="ECO:0000313" key="8">
    <source>
        <dbReference type="EMBL" id="TQJ07937.1"/>
    </source>
</evidence>
<dbReference type="GO" id="GO:0022857">
    <property type="term" value="F:transmembrane transporter activity"/>
    <property type="evidence" value="ECO:0007669"/>
    <property type="project" value="InterPro"/>
</dbReference>
<evidence type="ECO:0000256" key="6">
    <source>
        <dbReference type="SAM" id="MobiDB-lite"/>
    </source>
</evidence>
<gene>
    <name evidence="8" type="ORF">FB458_1009</name>
</gene>
<evidence type="ECO:0000256" key="2">
    <source>
        <dbReference type="ARBA" id="ARBA00022475"/>
    </source>
</evidence>
<evidence type="ECO:0000256" key="3">
    <source>
        <dbReference type="ARBA" id="ARBA00022692"/>
    </source>
</evidence>
<evidence type="ECO:0000256" key="5">
    <source>
        <dbReference type="ARBA" id="ARBA00023136"/>
    </source>
</evidence>
<dbReference type="EMBL" id="VFMN01000001">
    <property type="protein sequence ID" value="TQJ07937.1"/>
    <property type="molecule type" value="Genomic_DNA"/>
</dbReference>
<dbReference type="Pfam" id="PF02653">
    <property type="entry name" value="BPD_transp_2"/>
    <property type="match status" value="1"/>
</dbReference>
<dbReference type="CDD" id="cd06579">
    <property type="entry name" value="TM_PBP1_transp_AraH_like"/>
    <property type="match status" value="1"/>
</dbReference>
<name>A0A542DXX3_9MICO</name>
<dbReference type="InterPro" id="IPR001851">
    <property type="entry name" value="ABC_transp_permease"/>
</dbReference>
<feature type="transmembrane region" description="Helical" evidence="7">
    <location>
        <begin position="68"/>
        <end position="88"/>
    </location>
</feature>
<accession>A0A542DXX3</accession>
<feature type="transmembrane region" description="Helical" evidence="7">
    <location>
        <begin position="123"/>
        <end position="145"/>
    </location>
</feature>
<protein>
    <submittedName>
        <fullName evidence="8">Monosaccharide ABC transporter membrane protein (CUT2 family)</fullName>
    </submittedName>
</protein>
<feature type="transmembrane region" description="Helical" evidence="7">
    <location>
        <begin position="94"/>
        <end position="111"/>
    </location>
</feature>
<feature type="transmembrane region" description="Helical" evidence="7">
    <location>
        <begin position="189"/>
        <end position="210"/>
    </location>
</feature>
<dbReference type="PANTHER" id="PTHR32196">
    <property type="entry name" value="ABC TRANSPORTER PERMEASE PROTEIN YPHD-RELATED-RELATED"/>
    <property type="match status" value="1"/>
</dbReference>
<dbReference type="GO" id="GO:0005886">
    <property type="term" value="C:plasma membrane"/>
    <property type="evidence" value="ECO:0007669"/>
    <property type="project" value="UniProtKB-SubCell"/>
</dbReference>
<keyword evidence="3 7" id="KW-0812">Transmembrane</keyword>
<evidence type="ECO:0000256" key="1">
    <source>
        <dbReference type="ARBA" id="ARBA00004651"/>
    </source>
</evidence>
<feature type="region of interest" description="Disordered" evidence="6">
    <location>
        <begin position="1"/>
        <end position="24"/>
    </location>
</feature>
<organism evidence="8 9">
    <name type="scientific">Lapillicoccus jejuensis</name>
    <dbReference type="NCBI Taxonomy" id="402171"/>
    <lineage>
        <taxon>Bacteria</taxon>
        <taxon>Bacillati</taxon>
        <taxon>Actinomycetota</taxon>
        <taxon>Actinomycetes</taxon>
        <taxon>Micrococcales</taxon>
        <taxon>Intrasporangiaceae</taxon>
        <taxon>Lapillicoccus</taxon>
    </lineage>
</organism>
<dbReference type="OrthoDB" id="9808136at2"/>
<evidence type="ECO:0000313" key="9">
    <source>
        <dbReference type="Proteomes" id="UP000317893"/>
    </source>
</evidence>
<comment type="subcellular location">
    <subcellularLocation>
        <location evidence="1">Cell membrane</location>
        <topology evidence="1">Multi-pass membrane protein</topology>
    </subcellularLocation>
</comment>
<comment type="caution">
    <text evidence="8">The sequence shown here is derived from an EMBL/GenBank/DDBJ whole genome shotgun (WGS) entry which is preliminary data.</text>
</comment>
<feature type="transmembrane region" description="Helical" evidence="7">
    <location>
        <begin position="42"/>
        <end position="61"/>
    </location>
</feature>